<keyword evidence="2 6" id="KW-0808">Transferase</keyword>
<dbReference type="PANTHER" id="PTHR43356:SF2">
    <property type="entry name" value="PHOSPHATE ACETYLTRANSFERASE"/>
    <property type="match status" value="1"/>
</dbReference>
<dbReference type="Gene3D" id="3.40.718.10">
    <property type="entry name" value="Isopropylmalate Dehydrogenase"/>
    <property type="match status" value="1"/>
</dbReference>
<comment type="caution">
    <text evidence="6">The sequence shown here is derived from an EMBL/GenBank/DDBJ whole genome shotgun (WGS) entry which is preliminary data.</text>
</comment>
<reference evidence="6 7" key="1">
    <citation type="submission" date="2020-05" db="EMBL/GenBank/DDBJ databases">
        <title>Draft genome sequence of Desulfovibrio psychrotolerans JS1T.</title>
        <authorList>
            <person name="Ueno A."/>
            <person name="Tamazawa S."/>
            <person name="Tamamura S."/>
            <person name="Murakami T."/>
            <person name="Kiyama T."/>
            <person name="Inomata H."/>
            <person name="Amano Y."/>
            <person name="Miyakawa K."/>
            <person name="Tamaki H."/>
            <person name="Naganuma T."/>
            <person name="Kaneko K."/>
        </authorList>
    </citation>
    <scope>NUCLEOTIDE SEQUENCE [LARGE SCALE GENOMIC DNA]</scope>
    <source>
        <strain evidence="6 7">JS1</strain>
    </source>
</reference>
<evidence type="ECO:0000259" key="5">
    <source>
        <dbReference type="Pfam" id="PF01515"/>
    </source>
</evidence>
<dbReference type="Pfam" id="PF01515">
    <property type="entry name" value="PTA_PTB"/>
    <property type="match status" value="1"/>
</dbReference>
<dbReference type="GO" id="GO:0016746">
    <property type="term" value="F:acyltransferase activity"/>
    <property type="evidence" value="ECO:0007669"/>
    <property type="project" value="UniProtKB-KW"/>
</dbReference>
<protein>
    <submittedName>
        <fullName evidence="6">Phosphate butyryltransferase</fullName>
    </submittedName>
</protein>
<dbReference type="EMBL" id="BLVP01000008">
    <property type="protein sequence ID" value="GFM36937.1"/>
    <property type="molecule type" value="Genomic_DNA"/>
</dbReference>
<dbReference type="PANTHER" id="PTHR43356">
    <property type="entry name" value="PHOSPHATE ACETYLTRANSFERASE"/>
    <property type="match status" value="1"/>
</dbReference>
<feature type="domain" description="Phosphate acetyl/butaryl transferase" evidence="5">
    <location>
        <begin position="95"/>
        <end position="304"/>
    </location>
</feature>
<dbReference type="InterPro" id="IPR050500">
    <property type="entry name" value="Phos_Acetyltrans/Butyryltrans"/>
</dbReference>
<evidence type="ECO:0000256" key="4">
    <source>
        <dbReference type="SAM" id="MobiDB-lite"/>
    </source>
</evidence>
<dbReference type="PIRSF" id="PIRSF000428">
    <property type="entry name" value="P_Ac_trans"/>
    <property type="match status" value="1"/>
</dbReference>
<gene>
    <name evidence="6" type="primary">ptB</name>
    <name evidence="6" type="ORF">DSM19430T_16210</name>
</gene>
<keyword evidence="3" id="KW-0012">Acyltransferase</keyword>
<keyword evidence="7" id="KW-1185">Reference proteome</keyword>
<feature type="region of interest" description="Disordered" evidence="4">
    <location>
        <begin position="322"/>
        <end position="347"/>
    </location>
</feature>
<dbReference type="InterPro" id="IPR002505">
    <property type="entry name" value="PTA_PTB"/>
</dbReference>
<dbReference type="SUPFAM" id="SSF53659">
    <property type="entry name" value="Isocitrate/Isopropylmalate dehydrogenase-like"/>
    <property type="match status" value="1"/>
</dbReference>
<comment type="similarity">
    <text evidence="1">Belongs to the phosphate acetyltransferase and butyryltransferase family.</text>
</comment>
<evidence type="ECO:0000256" key="2">
    <source>
        <dbReference type="ARBA" id="ARBA00022679"/>
    </source>
</evidence>
<proteinExistence type="inferred from homology"/>
<evidence type="ECO:0000313" key="7">
    <source>
        <dbReference type="Proteomes" id="UP000503820"/>
    </source>
</evidence>
<evidence type="ECO:0000256" key="3">
    <source>
        <dbReference type="ARBA" id="ARBA00023315"/>
    </source>
</evidence>
<dbReference type="Proteomes" id="UP000503820">
    <property type="component" value="Unassembled WGS sequence"/>
</dbReference>
<name>A0A7J0BT94_9BACT</name>
<organism evidence="6 7">
    <name type="scientific">Desulfovibrio psychrotolerans</name>
    <dbReference type="NCBI Taxonomy" id="415242"/>
    <lineage>
        <taxon>Bacteria</taxon>
        <taxon>Pseudomonadati</taxon>
        <taxon>Thermodesulfobacteriota</taxon>
        <taxon>Desulfovibrionia</taxon>
        <taxon>Desulfovibrionales</taxon>
        <taxon>Desulfovibrionaceae</taxon>
        <taxon>Desulfovibrio</taxon>
    </lineage>
</organism>
<sequence length="347" mass="35841">MSDGGARMTIRTLEGLVERVLGMPGVPRLAVASCAEDFVIQACLAAHERGLAEPIFVGDREQTARVSERLGADLAPFEFHHAPEPAAAVEQCIRLYRAGDAGAIMKGKVSTDVLLRGVLNKETGVPPAGVLSHVGVFGAPGQDRLMILTDAGINISPNLQRKADIVRNALAVARALGISAPRVAMLAATEKVIYPAMPATLDAQMVARMGEQGEFGDAQVAGPFALDLAVSARAVECKGVDNPVAGRADILVAPDIESGNILYKALTSMMNVDMAGIVAGSRVPIVLPSRGDTDRTKFFSIALATLMAAAAGNSVCAGQNDSGQTVSGQIASGQTASDQTASGGRET</sequence>
<accession>A0A7J0BT94</accession>
<dbReference type="AlphaFoldDB" id="A0A7J0BT94"/>
<dbReference type="NCBIfam" id="NF006045">
    <property type="entry name" value="PRK08190.1"/>
    <property type="match status" value="1"/>
</dbReference>
<evidence type="ECO:0000256" key="1">
    <source>
        <dbReference type="ARBA" id="ARBA00005656"/>
    </source>
</evidence>
<evidence type="ECO:0000313" key="6">
    <source>
        <dbReference type="EMBL" id="GFM36937.1"/>
    </source>
</evidence>
<dbReference type="InterPro" id="IPR012147">
    <property type="entry name" value="P_Ac_Bu_trans"/>
</dbReference>